<dbReference type="Pfam" id="PF00583">
    <property type="entry name" value="Acetyltransf_1"/>
    <property type="match status" value="1"/>
</dbReference>
<dbReference type="InterPro" id="IPR000182">
    <property type="entry name" value="GNAT_dom"/>
</dbReference>
<dbReference type="AlphaFoldDB" id="A0A1H2NIT6"/>
<dbReference type="OrthoDB" id="9798006at2"/>
<evidence type="ECO:0000313" key="2">
    <source>
        <dbReference type="EMBL" id="SDV04726.1"/>
    </source>
</evidence>
<feature type="domain" description="N-acetyltransferase" evidence="1">
    <location>
        <begin position="12"/>
        <end position="175"/>
    </location>
</feature>
<dbReference type="CDD" id="cd04301">
    <property type="entry name" value="NAT_SF"/>
    <property type="match status" value="1"/>
</dbReference>
<dbReference type="Gene3D" id="3.40.630.30">
    <property type="match status" value="1"/>
</dbReference>
<dbReference type="SUPFAM" id="SSF55729">
    <property type="entry name" value="Acyl-CoA N-acyltransferases (Nat)"/>
    <property type="match status" value="1"/>
</dbReference>
<dbReference type="PROSITE" id="PS51186">
    <property type="entry name" value="GNAT"/>
    <property type="match status" value="1"/>
</dbReference>
<evidence type="ECO:0000313" key="3">
    <source>
        <dbReference type="Proteomes" id="UP000198600"/>
    </source>
</evidence>
<dbReference type="GO" id="GO:0016747">
    <property type="term" value="F:acyltransferase activity, transferring groups other than amino-acyl groups"/>
    <property type="evidence" value="ECO:0007669"/>
    <property type="project" value="InterPro"/>
</dbReference>
<gene>
    <name evidence="2" type="ORF">SAMN05216202_3722</name>
</gene>
<dbReference type="InterPro" id="IPR016181">
    <property type="entry name" value="Acyl_CoA_acyltransferase"/>
</dbReference>
<protein>
    <submittedName>
        <fullName evidence="2">Phosphinothricin acetyltransferase</fullName>
    </submittedName>
</protein>
<sequence>MNPISDRTPLPKGLQAFAPEDLEAMRGILNETIETGINSTLTQRISAEQFAYVVNGYQRQGFPIYVLKRRGEVIGFVWVHSFCWGGDACRRTGETVLYIRKDHQGRGAGVVLARAALTLASRYGFGSIVVWVLEGNDSSLRIAKAMGLERWGYLPGVACFGEQQRSVNLYGLTLPVH</sequence>
<dbReference type="Proteomes" id="UP000198600">
    <property type="component" value="Chromosome I"/>
</dbReference>
<keyword evidence="2" id="KW-0808">Transferase</keyword>
<name>A0A1H2NIT6_9PSED</name>
<keyword evidence="3" id="KW-1185">Reference proteome</keyword>
<reference evidence="3" key="1">
    <citation type="submission" date="2016-10" db="EMBL/GenBank/DDBJ databases">
        <authorList>
            <person name="Varghese N."/>
            <person name="Submissions S."/>
        </authorList>
    </citation>
    <scope>NUCLEOTIDE SEQUENCE [LARGE SCALE GENOMIC DNA]</scope>
    <source>
        <strain evidence="3">LMG 2223</strain>
    </source>
</reference>
<organism evidence="2 3">
    <name type="scientific">Pseudomonas mucidolens</name>
    <dbReference type="NCBI Taxonomy" id="46679"/>
    <lineage>
        <taxon>Bacteria</taxon>
        <taxon>Pseudomonadati</taxon>
        <taxon>Pseudomonadota</taxon>
        <taxon>Gammaproteobacteria</taxon>
        <taxon>Pseudomonadales</taxon>
        <taxon>Pseudomonadaceae</taxon>
        <taxon>Pseudomonas</taxon>
    </lineage>
</organism>
<dbReference type="EMBL" id="LT629802">
    <property type="protein sequence ID" value="SDV04726.1"/>
    <property type="molecule type" value="Genomic_DNA"/>
</dbReference>
<accession>A0A1H2NIT6</accession>
<proteinExistence type="predicted"/>
<dbReference type="STRING" id="46679.SAMN05216202_3722"/>
<evidence type="ECO:0000259" key="1">
    <source>
        <dbReference type="PROSITE" id="PS51186"/>
    </source>
</evidence>
<dbReference type="RefSeq" id="WP_084379299.1">
    <property type="nucleotide sequence ID" value="NZ_LS483433.1"/>
</dbReference>